<reference evidence="2 3" key="1">
    <citation type="submission" date="2018-02" db="EMBL/GenBank/DDBJ databases">
        <title>Genomic Encyclopedia of Archaeal and Bacterial Type Strains, Phase II (KMG-II): from individual species to whole genera.</title>
        <authorList>
            <person name="Goeker M."/>
        </authorList>
    </citation>
    <scope>NUCLEOTIDE SEQUENCE [LARGE SCALE GENOMIC DNA]</scope>
    <source>
        <strain evidence="2 3">YU 961-1</strain>
    </source>
</reference>
<name>A0A2S6GKD3_9PSEU</name>
<organism evidence="2 3">
    <name type="scientific">Actinokineospora auranticolor</name>
    <dbReference type="NCBI Taxonomy" id="155976"/>
    <lineage>
        <taxon>Bacteria</taxon>
        <taxon>Bacillati</taxon>
        <taxon>Actinomycetota</taxon>
        <taxon>Actinomycetes</taxon>
        <taxon>Pseudonocardiales</taxon>
        <taxon>Pseudonocardiaceae</taxon>
        <taxon>Actinokineospora</taxon>
    </lineage>
</organism>
<keyword evidence="3" id="KW-1185">Reference proteome</keyword>
<feature type="compositionally biased region" description="Pro residues" evidence="1">
    <location>
        <begin position="119"/>
        <end position="129"/>
    </location>
</feature>
<accession>A0A2S6GKD3</accession>
<evidence type="ECO:0000256" key="1">
    <source>
        <dbReference type="SAM" id="MobiDB-lite"/>
    </source>
</evidence>
<protein>
    <submittedName>
        <fullName evidence="2">Uncharacterized protein</fullName>
    </submittedName>
</protein>
<feature type="compositionally biased region" description="Basic and acidic residues" evidence="1">
    <location>
        <begin position="8"/>
        <end position="24"/>
    </location>
</feature>
<dbReference type="Proteomes" id="UP000239203">
    <property type="component" value="Unassembled WGS sequence"/>
</dbReference>
<comment type="caution">
    <text evidence="2">The sequence shown here is derived from an EMBL/GenBank/DDBJ whole genome shotgun (WGS) entry which is preliminary data.</text>
</comment>
<feature type="region of interest" description="Disordered" evidence="1">
    <location>
        <begin position="107"/>
        <end position="256"/>
    </location>
</feature>
<feature type="region of interest" description="Disordered" evidence="1">
    <location>
        <begin position="1"/>
        <end position="27"/>
    </location>
</feature>
<feature type="compositionally biased region" description="Low complexity" evidence="1">
    <location>
        <begin position="242"/>
        <end position="256"/>
    </location>
</feature>
<dbReference type="AlphaFoldDB" id="A0A2S6GKD3"/>
<dbReference type="EMBL" id="PTIX01000013">
    <property type="protein sequence ID" value="PPK65675.1"/>
    <property type="molecule type" value="Genomic_DNA"/>
</dbReference>
<proteinExistence type="predicted"/>
<feature type="compositionally biased region" description="Polar residues" evidence="1">
    <location>
        <begin position="109"/>
        <end position="118"/>
    </location>
</feature>
<gene>
    <name evidence="2" type="ORF">CLV40_113159</name>
</gene>
<sequence length="256" mass="27299">MVRPPHLTWEKHVINPPHHGDGRGRRGWRPTAVSAATGAFLIGATACSGAAPPTGAGAASAEEAVAAYVSALNTDDAHALADLAWQQNPELATAVDSLLATRGGRDLRVTSQDIQSPVPTNPRSPPVHGPPHRHHPHRGRSERADHHIHHQALPQPPRRPLVRQPRSPGTGQLPAAPADSGNPTPHAMSDTRPRRARRLRIPPSSSLADQPESRLTTAHHRDDEAARPAGSRSTPWRGRAMSNPRSTPSPSTASRG</sequence>
<evidence type="ECO:0000313" key="2">
    <source>
        <dbReference type="EMBL" id="PPK65675.1"/>
    </source>
</evidence>
<evidence type="ECO:0000313" key="3">
    <source>
        <dbReference type="Proteomes" id="UP000239203"/>
    </source>
</evidence>